<comment type="similarity">
    <text evidence="4">Belongs to the ATG2 family.</text>
</comment>
<keyword evidence="8" id="KW-0472">Membrane</keyword>
<comment type="catalytic activity">
    <reaction evidence="10">
        <text>a 1,2-diacyl-sn-glycero-3-phosphoethanolamine(in) = a 1,2-diacyl-sn-glycero-3-phosphoethanolamine(out)</text>
        <dbReference type="Rhea" id="RHEA:38895"/>
        <dbReference type="ChEBI" id="CHEBI:64612"/>
    </reaction>
</comment>
<feature type="region of interest" description="Disordered" evidence="11">
    <location>
        <begin position="1755"/>
        <end position="1801"/>
    </location>
</feature>
<sequence length="3271" mass="350273">MLERAVVSLVAQYVGQFVEGGLERQNLGLAFGRSNALELRSVRLDAERVRDLLRQLGAPFSVRSASLGHLRVDVNVQGQVKVDVADLQVVLALQEVDTDKWTESGLKRYQRTVLLWDNKQRLERMRAALARRDDQEEVKSATESSPPSWQGIGSLANAWSGSPGGTTRDWSFFGSGYVERMIGYVTDRLHIRVRNVVIALEDALPKSRREAEAGEPGYAWRTGVLLESLHTADWEANTTDVPADEAPTRPVQAIVARKLLLHGVRLFWEPFDATRQADDTSAWKRPSPDFAHLQACVQQGGGTVLGPSALELAVGVAGFQSAFQTTLEVHLRDIALQISKRQYSDMLSAAFRAGLGKGGDTLIGALVFMSHEAQLQELAARHRPLLHAHTGEPPAQRRLRFALRCARDVARRALQQRSMQRVLEHIRQRRVYARTYILAHFADDLRAQKRLRQMEASMPLEEVLTMRAHAERVLTDSGDVVVALERLLVPTVLPMAVRQQRWAMLAVHWVLRTLIGVLVRLLHVASGLTSGRAVQRLTRFIDAHRHRLRPPRGGADGDAATSSHQRVREPTAAMRALYRQVASTVASDFTTYARHFGAAPTVASGATHTAGALLQLRVRLPAVTLRALAAPTSLVMAARLQRLAFDLAVLPDNTLKMSACGETIRVVDAEQQVMVENRTISESSAADSQLQFRLQLPVNGPLELYLGFWPLSVYATRGRILGLLRFWIPETLLRYAEVGREYTAEMLNQVQMQLGEVVDSGLWLNPPPTMVSLHFGALQVHLEDYAGGGGEADSVVRVESPAAMAAGEHLVAEVGELHIYAGDAITLAPLRERTDHDALVSGAAFGEIRERAARAYEAERALAGGDDDDDRVTKGRDAATDDNFEDPYASLHFHTRSVVLIRFSGVQVGSCCTATLDRPSRHRDIVRLDSVVLGVASELGRGGHLDAVASARANLSIRVGHVIASVAASDILKLARIVLSYASLGREVQSILLGSVATPTSDTSETEASTLMPVLAAVDAVGGGQGLMSTRSPSKSLAAAAAESGAVPDLLAYIRQVRDTSLAQKRSAIRAGSSRFVEHPLALRLGLSVAVVGGIQAALVLDVADETCRGNLYGQPCVSARLMAQCDLAVLNNQAMMVDVAVGGISSRVGEASADAEERLLLAPFAAVGNVFVSPSNATTNRRHIAADMECEPIDVILPLGVVTEVRDRLLAFARRAQTELQRQEAAAGGSTSTVSLPPSSKADLPADTSAESIESSHEDTAAASIDENRYEMVTPRHGALVLLHMGGPSCGAFVGVDVVDGTMQAPCPLEQAVRFRVLHARDIRETGRFALQAEAEDAAVNGRLVADVGDAATTDGNERRSATTTTTSSSSSSSSALRLVSAPLHPDQLTHGDSGTTTDSMAMRTPSAQQTPPSGAIFWEVLRPATVSAGVLLRNCQTGRLIGGCATWEAVAAGEENERQPLEAVSSVVSACALRLMTERRARAVSRSRLRTQVGVRFHLEGAMLRLTDIGEPPVRAENPLLAFTAAPVTLDAWMRQRSRTDELDVDLSVQAQVAIDTYQVLQCLWYPILEPLPLTVSVASRGRHRTLLADLQVGGRGRGMNLNVGPAELGRLSAVGAEIALPVSRKRGLYGAFALHNESEFCVALRYDDEAGAPQSAHAGQVVALRPPMLQRQSSLVRWRDVAGRPGKQTLTGVRRNQIANVVMEVGGYGALPTFPVDAEDVVRLGLPTGAAGSAAVSTATDSAREMTTTTTTMSAAERSPSSTAAVSATSEPTLTRRIPSGAFSGAATTKTPERAASRGRALSWLRQSDGFRHHFYLYSKVKLTNTSRTVALDALGLLDIPSSTSTTMLSLDRLRHAHCQHGSGTGARTLKTAESTPPITTTTTAARHRTFPWFGRRPHRDTDGRDSKTARPSSPSPSTPSGDGELWIPLPCGDVARGTVGHLAPGDSAYFGTVFCPKRVRLQCSGAEQCVSFAALSRPGKSGKSYLVARGATAATPATVLNVRYAPGERFVTEYTVGPPLTLVSALPCTARLQVRLATSATAAPSASPSPPPLLLECPFTSGQWVELFEFDVRGRPHTVSLSLDDGQSWLVLATVSFAPDRSDRNAVDMALHLAAKQTLISPDGCFRVKRLHVPLRGALLYVYAPYLLYNAVRGVDVQVEYADRRQRWMMHRGAKSMRSATKGVMRRAARAIGRVFGGRRRPTGDDVDDEDKASGEEPRDGEALASETPDTLSVASGRSSSDEADGAEAIEMASGSDAEATTTASPGGTPSTLTPASSAQLSLVAAASTKSASQTAAKYLLPAATRASGALTPTANSARAPLLMWRSEYAVLSTARCRKGGQLVRLAPLPQGNPGFAIPAERRHHQLELVTEMGVDDRLSAEGIPRTLLPLVHTVHLCLRFEMVNLTEEDIWLIDALDYELQRKGGEDTAIEGERGDAATTAPCPGDRLPVGVFLPPSRGRGQPFTFHVGNRHRQLRLRFGNTGWSGLIDATSLAPTSAMLPPRRSTANTASSSLQVASAYRSMYFDAQTSGKRIFCRFLGTPLPGTTILVVNRTGVRLVVCQKRRHQHGVPVEEAVSPRSSDTESPGGLSEVPLDVLRRVRRMASGSPTRSLALAVMPRSQSVFTWPEPLGSARVHVSAGKQAVEAMVAAAAAAVDGDAEPASDAKHVTVDTRKLSMQPLRARLAGREMLLRMGADGPQRYLLVEEVQSSDSPTTTPVEVERARFDYLQPINMSRLRLYVALPRLSLLLRDRQAWGVLQLQLQGLQAGVEVGVRGEVECALLVADVAVNNRVPESGVDVMLAGAPRKRGNVSSSTSSPQPPPPPSSSSSSATTSVGAVRPTTPSTPFAQLTFGSCTRERLLYVRSLQTAVERVSLVLDTQIVWRVAAVAVQVLDELQSMMGTDVVLLQRTTAPPDAEAADGVGSASSRSRRSIAGMFAEDRVVAVYVNAGAVDDVDCVFTWRPASLPHRHELGALEHRANEALMQRLRFALAYVPRVTNAVVSLPSIALHEHFSTMRQLQRQVVQHYTWAALRNWHMLVGSLDMLGAPMNVWGTASERAKHVGKQLRELHLASAGKGIVTGLGGTALDVGQSFAGAVTAVSGMAYAKATRNRVWKALSRPMAASSSGGAGSSGGGSARGARSTARYRSGAPSPSGDSGASPPTTPTAALSAGVLGSSSRPGAGAAQKQEARTPERSGVDDDNNKDELNKRPSLRSALLGVTESACPTATQWEARARLGGAGRLVGGTTPASSDADVAASDHDSTRS</sequence>
<feature type="compositionally biased region" description="Basic and acidic residues" evidence="11">
    <location>
        <begin position="2216"/>
        <end position="2226"/>
    </location>
</feature>
<dbReference type="Proteomes" id="UP001301350">
    <property type="component" value="Unassembled WGS sequence"/>
</dbReference>
<comment type="subcellular location">
    <subcellularLocation>
        <location evidence="1">Endoplasmic reticulum membrane</location>
        <topology evidence="1">Peripheral membrane protein</topology>
    </subcellularLocation>
    <subcellularLocation>
        <location evidence="2">Preautophagosomal structure membrane</location>
        <topology evidence="2">Peripheral membrane protein</topology>
    </subcellularLocation>
</comment>
<feature type="compositionally biased region" description="Polar residues" evidence="11">
    <location>
        <begin position="1230"/>
        <end position="1239"/>
    </location>
</feature>
<dbReference type="InterPro" id="IPR026847">
    <property type="entry name" value="VPS13"/>
</dbReference>
<feature type="region of interest" description="Disordered" evidence="11">
    <location>
        <begin position="3127"/>
        <end position="3220"/>
    </location>
</feature>
<feature type="region of interest" description="Disordered" evidence="11">
    <location>
        <begin position="2808"/>
        <end position="2847"/>
    </location>
</feature>
<evidence type="ECO:0000256" key="2">
    <source>
        <dbReference type="ARBA" id="ARBA00004623"/>
    </source>
</evidence>
<evidence type="ECO:0000256" key="11">
    <source>
        <dbReference type="SAM" id="MobiDB-lite"/>
    </source>
</evidence>
<keyword evidence="5" id="KW-0813">Transport</keyword>
<feature type="region of interest" description="Disordered" evidence="11">
    <location>
        <begin position="2575"/>
        <end position="2595"/>
    </location>
</feature>
<evidence type="ECO:0000256" key="6">
    <source>
        <dbReference type="ARBA" id="ARBA00022824"/>
    </source>
</evidence>
<dbReference type="GO" id="GO:0005789">
    <property type="term" value="C:endoplasmic reticulum membrane"/>
    <property type="evidence" value="ECO:0007669"/>
    <property type="project" value="UniProtKB-SubCell"/>
</dbReference>
<dbReference type="PANTHER" id="PTHR16166">
    <property type="entry name" value="VACUOLAR PROTEIN SORTING-ASSOCIATED PROTEIN VPS13"/>
    <property type="match status" value="1"/>
</dbReference>
<dbReference type="GO" id="GO:0006869">
    <property type="term" value="P:lipid transport"/>
    <property type="evidence" value="ECO:0007669"/>
    <property type="project" value="UniProtKB-KW"/>
</dbReference>
<dbReference type="InterPro" id="IPR026849">
    <property type="entry name" value="ATG2"/>
</dbReference>
<accession>A0AAV9IUF5</accession>
<evidence type="ECO:0000256" key="4">
    <source>
        <dbReference type="ARBA" id="ARBA00009714"/>
    </source>
</evidence>
<feature type="compositionally biased region" description="Low complexity" evidence="11">
    <location>
        <begin position="1875"/>
        <end position="1888"/>
    </location>
</feature>
<proteinExistence type="inferred from homology"/>
<gene>
    <name evidence="12" type="ORF">CDCA_CDCA06G1907</name>
</gene>
<feature type="region of interest" description="Disordered" evidence="11">
    <location>
        <begin position="548"/>
        <end position="567"/>
    </location>
</feature>
<comment type="catalytic activity">
    <reaction evidence="9">
        <text>a 1,2-diacyl-sn-glycero-3-phospho-L-serine(in) = a 1,2-diacyl-sn-glycero-3-phospho-L-serine(out)</text>
        <dbReference type="Rhea" id="RHEA:38663"/>
        <dbReference type="ChEBI" id="CHEBI:57262"/>
    </reaction>
</comment>
<organism evidence="12 13">
    <name type="scientific">Cyanidium caldarium</name>
    <name type="common">Red alga</name>
    <dbReference type="NCBI Taxonomy" id="2771"/>
    <lineage>
        <taxon>Eukaryota</taxon>
        <taxon>Rhodophyta</taxon>
        <taxon>Bangiophyceae</taxon>
        <taxon>Cyanidiales</taxon>
        <taxon>Cyanidiaceae</taxon>
        <taxon>Cyanidium</taxon>
    </lineage>
</organism>
<keyword evidence="7" id="KW-0445">Lipid transport</keyword>
<evidence type="ECO:0000256" key="7">
    <source>
        <dbReference type="ARBA" id="ARBA00023055"/>
    </source>
</evidence>
<feature type="compositionally biased region" description="Low complexity" evidence="11">
    <location>
        <begin position="1755"/>
        <end position="1776"/>
    </location>
</feature>
<protein>
    <submittedName>
        <fullName evidence="12">Uncharacterized protein</fullName>
    </submittedName>
</protein>
<evidence type="ECO:0000256" key="9">
    <source>
        <dbReference type="ARBA" id="ARBA00024479"/>
    </source>
</evidence>
<feature type="compositionally biased region" description="Polar residues" evidence="11">
    <location>
        <begin position="2232"/>
        <end position="2243"/>
    </location>
</feature>
<dbReference type="GO" id="GO:0006623">
    <property type="term" value="P:protein targeting to vacuole"/>
    <property type="evidence" value="ECO:0007669"/>
    <property type="project" value="TreeGrafter"/>
</dbReference>
<feature type="compositionally biased region" description="Basic and acidic residues" evidence="11">
    <location>
        <begin position="1255"/>
        <end position="1270"/>
    </location>
</feature>
<dbReference type="PANTHER" id="PTHR16166:SF93">
    <property type="entry name" value="INTERMEMBRANE LIPID TRANSFER PROTEIN VPS13"/>
    <property type="match status" value="1"/>
</dbReference>
<feature type="compositionally biased region" description="Basic and acidic residues" evidence="11">
    <location>
        <begin position="3193"/>
        <end position="3203"/>
    </location>
</feature>
<dbReference type="GO" id="GO:0034045">
    <property type="term" value="C:phagophore assembly site membrane"/>
    <property type="evidence" value="ECO:0007669"/>
    <property type="project" value="UniProtKB-SubCell"/>
</dbReference>
<feature type="region of interest" description="Disordered" evidence="11">
    <location>
        <begin position="3245"/>
        <end position="3271"/>
    </location>
</feature>
<comment type="similarity">
    <text evidence="3">Belongs to the VPS13 family.</text>
</comment>
<reference evidence="12 13" key="1">
    <citation type="submission" date="2022-07" db="EMBL/GenBank/DDBJ databases">
        <title>Genome-wide signatures of adaptation to extreme environments.</title>
        <authorList>
            <person name="Cho C.H."/>
            <person name="Yoon H.S."/>
        </authorList>
    </citation>
    <scope>NUCLEOTIDE SEQUENCE [LARGE SCALE GENOMIC DNA]</scope>
    <source>
        <strain evidence="12 13">DBV 063 E5</strain>
    </source>
</reference>
<feature type="region of interest" description="Disordered" evidence="11">
    <location>
        <begin position="1222"/>
        <end position="1270"/>
    </location>
</feature>
<feature type="region of interest" description="Disordered" evidence="11">
    <location>
        <begin position="1863"/>
        <end position="1930"/>
    </location>
</feature>
<evidence type="ECO:0000256" key="5">
    <source>
        <dbReference type="ARBA" id="ARBA00022448"/>
    </source>
</evidence>
<dbReference type="EMBL" id="JANCYW010000006">
    <property type="protein sequence ID" value="KAK4535882.1"/>
    <property type="molecule type" value="Genomic_DNA"/>
</dbReference>
<feature type="region of interest" description="Disordered" evidence="11">
    <location>
        <begin position="133"/>
        <end position="162"/>
    </location>
</feature>
<feature type="compositionally biased region" description="Low complexity" evidence="11">
    <location>
        <begin position="3143"/>
        <end position="3183"/>
    </location>
</feature>
<evidence type="ECO:0000313" key="13">
    <source>
        <dbReference type="Proteomes" id="UP001301350"/>
    </source>
</evidence>
<evidence type="ECO:0000256" key="1">
    <source>
        <dbReference type="ARBA" id="ARBA00004406"/>
    </source>
</evidence>
<evidence type="ECO:0000313" key="12">
    <source>
        <dbReference type="EMBL" id="KAK4535882.1"/>
    </source>
</evidence>
<feature type="region of interest" description="Disordered" evidence="11">
    <location>
        <begin position="1351"/>
        <end position="1412"/>
    </location>
</feature>
<keyword evidence="13" id="KW-1185">Reference proteome</keyword>
<feature type="compositionally biased region" description="Gly residues" evidence="11">
    <location>
        <begin position="3132"/>
        <end position="3142"/>
    </location>
</feature>
<dbReference type="Pfam" id="PF13329">
    <property type="entry name" value="ATG2_CAD"/>
    <property type="match status" value="1"/>
</dbReference>
<feature type="region of interest" description="Disordered" evidence="11">
    <location>
        <begin position="2198"/>
        <end position="2279"/>
    </location>
</feature>
<feature type="compositionally biased region" description="Low complexity" evidence="11">
    <location>
        <begin position="1363"/>
        <end position="1377"/>
    </location>
</feature>
<name>A0AAV9IUF5_CYACA</name>
<feature type="compositionally biased region" description="Low complexity" evidence="11">
    <location>
        <begin position="2264"/>
        <end position="2279"/>
    </location>
</feature>
<keyword evidence="6" id="KW-0256">Endoplasmic reticulum</keyword>
<comment type="caution">
    <text evidence="12">The sequence shown here is derived from an EMBL/GenBank/DDBJ whole genome shotgun (WGS) entry which is preliminary data.</text>
</comment>
<evidence type="ECO:0000256" key="3">
    <source>
        <dbReference type="ARBA" id="ARBA00006545"/>
    </source>
</evidence>
<feature type="compositionally biased region" description="Polar residues" evidence="11">
    <location>
        <begin position="1392"/>
        <end position="1412"/>
    </location>
</feature>
<dbReference type="GO" id="GO:0006914">
    <property type="term" value="P:autophagy"/>
    <property type="evidence" value="ECO:0007669"/>
    <property type="project" value="InterPro"/>
</dbReference>
<evidence type="ECO:0000256" key="10">
    <source>
        <dbReference type="ARBA" id="ARBA00024615"/>
    </source>
</evidence>
<dbReference type="GO" id="GO:0045053">
    <property type="term" value="P:protein retention in Golgi apparatus"/>
    <property type="evidence" value="ECO:0007669"/>
    <property type="project" value="TreeGrafter"/>
</dbReference>
<feature type="compositionally biased region" description="Basic and acidic residues" evidence="11">
    <location>
        <begin position="1903"/>
        <end position="1912"/>
    </location>
</feature>
<evidence type="ECO:0000256" key="8">
    <source>
        <dbReference type="ARBA" id="ARBA00023136"/>
    </source>
</evidence>